<feature type="binding site" evidence="3">
    <location>
        <begin position="12"/>
        <end position="17"/>
    </location>
    <ligand>
        <name>ATP</name>
        <dbReference type="ChEBI" id="CHEBI:30616"/>
    </ligand>
</feature>
<protein>
    <recommendedName>
        <fullName evidence="3 4">Dephospho-CoA kinase</fullName>
        <ecNumber evidence="3 4">2.7.1.24</ecNumber>
    </recommendedName>
    <alternativeName>
        <fullName evidence="3">Dephosphocoenzyme A kinase</fullName>
    </alternativeName>
</protein>
<keyword evidence="2 3" id="KW-0067">ATP-binding</keyword>
<evidence type="ECO:0000256" key="4">
    <source>
        <dbReference type="NCBIfam" id="TIGR00152"/>
    </source>
</evidence>
<keyword evidence="3 5" id="KW-0808">Transferase</keyword>
<dbReference type="Gene3D" id="3.40.50.300">
    <property type="entry name" value="P-loop containing nucleotide triphosphate hydrolases"/>
    <property type="match status" value="1"/>
</dbReference>
<keyword evidence="1 3" id="KW-0547">Nucleotide-binding</keyword>
<dbReference type="PROSITE" id="PS51219">
    <property type="entry name" value="DPCK"/>
    <property type="match status" value="1"/>
</dbReference>
<gene>
    <name evidence="3 5" type="primary">coaE</name>
    <name evidence="5" type="ORF">ACFQ4L_09855</name>
</gene>
<sequence length="204" mass="22167">MTKVLGLTGGIATGKTAVAKLFLARGAVVIDADQVAHQVVQKGQPGLAKVVEAFGTTVLTSAGELDRAKLGKIVFADAHQLELLNAATHPLIREQILAAIADYQAQGYPLVVADVPLLLESDYRSICDAVLVTDIPLDMQVRRVMSRDHLTSEAAQQRINSQLDRRARLDAADFVIDTSGNLVQLESTFDELWESDKFQKFLIS</sequence>
<evidence type="ECO:0000256" key="2">
    <source>
        <dbReference type="ARBA" id="ARBA00022840"/>
    </source>
</evidence>
<reference evidence="6" key="1">
    <citation type="journal article" date="2019" name="Int. J. Syst. Evol. Microbiol.">
        <title>The Global Catalogue of Microorganisms (GCM) 10K type strain sequencing project: providing services to taxonomists for standard genome sequencing and annotation.</title>
        <authorList>
            <consortium name="The Broad Institute Genomics Platform"/>
            <consortium name="The Broad Institute Genome Sequencing Center for Infectious Disease"/>
            <person name="Wu L."/>
            <person name="Ma J."/>
        </authorList>
    </citation>
    <scope>NUCLEOTIDE SEQUENCE [LARGE SCALE GENOMIC DNA]</scope>
    <source>
        <strain evidence="6">CCM 8951</strain>
    </source>
</reference>
<dbReference type="CDD" id="cd02022">
    <property type="entry name" value="DPCK"/>
    <property type="match status" value="1"/>
</dbReference>
<dbReference type="EMBL" id="JBHTOF010000101">
    <property type="protein sequence ID" value="MFD1466363.1"/>
    <property type="molecule type" value="Genomic_DNA"/>
</dbReference>
<comment type="similarity">
    <text evidence="3">Belongs to the CoaE family.</text>
</comment>
<dbReference type="EC" id="2.7.1.24" evidence="3 4"/>
<dbReference type="NCBIfam" id="TIGR00152">
    <property type="entry name" value="dephospho-CoA kinase"/>
    <property type="match status" value="1"/>
</dbReference>
<evidence type="ECO:0000313" key="5">
    <source>
        <dbReference type="EMBL" id="MFD1466363.1"/>
    </source>
</evidence>
<proteinExistence type="inferred from homology"/>
<dbReference type="PANTHER" id="PTHR10695">
    <property type="entry name" value="DEPHOSPHO-COA KINASE-RELATED"/>
    <property type="match status" value="1"/>
</dbReference>
<evidence type="ECO:0000256" key="1">
    <source>
        <dbReference type="ARBA" id="ARBA00022741"/>
    </source>
</evidence>
<name>A0ABW4DRA9_9LACO</name>
<dbReference type="HAMAP" id="MF_00376">
    <property type="entry name" value="Dephospho_CoA_kinase"/>
    <property type="match status" value="1"/>
</dbReference>
<keyword evidence="6" id="KW-1185">Reference proteome</keyword>
<dbReference type="GO" id="GO:0004140">
    <property type="term" value="F:dephospho-CoA kinase activity"/>
    <property type="evidence" value="ECO:0007669"/>
    <property type="project" value="UniProtKB-EC"/>
</dbReference>
<comment type="pathway">
    <text evidence="3">Cofactor biosynthesis; coenzyme A biosynthesis; CoA from (R)-pantothenate: step 5/5.</text>
</comment>
<evidence type="ECO:0000256" key="3">
    <source>
        <dbReference type="HAMAP-Rule" id="MF_00376"/>
    </source>
</evidence>
<comment type="catalytic activity">
    <reaction evidence="3">
        <text>3'-dephospho-CoA + ATP = ADP + CoA + H(+)</text>
        <dbReference type="Rhea" id="RHEA:18245"/>
        <dbReference type="ChEBI" id="CHEBI:15378"/>
        <dbReference type="ChEBI" id="CHEBI:30616"/>
        <dbReference type="ChEBI" id="CHEBI:57287"/>
        <dbReference type="ChEBI" id="CHEBI:57328"/>
        <dbReference type="ChEBI" id="CHEBI:456216"/>
        <dbReference type="EC" id="2.7.1.24"/>
    </reaction>
</comment>
<comment type="function">
    <text evidence="3">Catalyzes the phosphorylation of the 3'-hydroxyl group of dephosphocoenzyme A to form coenzyme A.</text>
</comment>
<evidence type="ECO:0000313" key="6">
    <source>
        <dbReference type="Proteomes" id="UP001597244"/>
    </source>
</evidence>
<dbReference type="Pfam" id="PF01121">
    <property type="entry name" value="CoaE"/>
    <property type="match status" value="1"/>
</dbReference>
<dbReference type="PANTHER" id="PTHR10695:SF46">
    <property type="entry name" value="BIFUNCTIONAL COENZYME A SYNTHASE-RELATED"/>
    <property type="match status" value="1"/>
</dbReference>
<keyword evidence="3" id="KW-0963">Cytoplasm</keyword>
<accession>A0ABW4DRA9</accession>
<keyword evidence="3 5" id="KW-0418">Kinase</keyword>
<dbReference type="InterPro" id="IPR001977">
    <property type="entry name" value="Depp_CoAkinase"/>
</dbReference>
<comment type="subcellular location">
    <subcellularLocation>
        <location evidence="3">Cytoplasm</location>
    </subcellularLocation>
</comment>
<comment type="caution">
    <text evidence="5">The sequence shown here is derived from an EMBL/GenBank/DDBJ whole genome shotgun (WGS) entry which is preliminary data.</text>
</comment>
<dbReference type="InterPro" id="IPR027417">
    <property type="entry name" value="P-loop_NTPase"/>
</dbReference>
<organism evidence="5 6">
    <name type="scientific">Lapidilactobacillus mulanensis</name>
    <dbReference type="NCBI Taxonomy" id="2485999"/>
    <lineage>
        <taxon>Bacteria</taxon>
        <taxon>Bacillati</taxon>
        <taxon>Bacillota</taxon>
        <taxon>Bacilli</taxon>
        <taxon>Lactobacillales</taxon>
        <taxon>Lactobacillaceae</taxon>
        <taxon>Lapidilactobacillus</taxon>
    </lineage>
</organism>
<dbReference type="SUPFAM" id="SSF52540">
    <property type="entry name" value="P-loop containing nucleoside triphosphate hydrolases"/>
    <property type="match status" value="1"/>
</dbReference>
<keyword evidence="3" id="KW-0173">Coenzyme A biosynthesis</keyword>
<dbReference type="Proteomes" id="UP001597244">
    <property type="component" value="Unassembled WGS sequence"/>
</dbReference>
<dbReference type="RefSeq" id="WP_164506563.1">
    <property type="nucleotide sequence ID" value="NZ_JBHTOF010000101.1"/>
</dbReference>